<keyword evidence="2" id="KW-1185">Reference proteome</keyword>
<gene>
    <name evidence="1" type="ORF">EPI10_005166</name>
</gene>
<sequence length="152" mass="17329">MEGVSATEVVYMLQVTGFKARQLPVHYFGVSLVPKQLSIADCKPIIEIKVALFEIQAFWNRQFLLTQSVLKQVNQLYARFFWKVSNIKATGARVIEPNLASRWNWKRILSFKELAGTFVRSLPIGIVVSSRMIWEDIRKKTTKALAVNSGIV</sequence>
<dbReference type="OrthoDB" id="1739308at2759"/>
<evidence type="ECO:0000313" key="2">
    <source>
        <dbReference type="Proteomes" id="UP000325315"/>
    </source>
</evidence>
<reference evidence="2" key="1">
    <citation type="journal article" date="2019" name="Plant Biotechnol. J.">
        <title>Genome sequencing of the Australian wild diploid species Gossypium australe highlights disease resistance and delayed gland morphogenesis.</title>
        <authorList>
            <person name="Cai Y."/>
            <person name="Cai X."/>
            <person name="Wang Q."/>
            <person name="Wang P."/>
            <person name="Zhang Y."/>
            <person name="Cai C."/>
            <person name="Xu Y."/>
            <person name="Wang K."/>
            <person name="Zhou Z."/>
            <person name="Wang C."/>
            <person name="Geng S."/>
            <person name="Li B."/>
            <person name="Dong Q."/>
            <person name="Hou Y."/>
            <person name="Wang H."/>
            <person name="Ai P."/>
            <person name="Liu Z."/>
            <person name="Yi F."/>
            <person name="Sun M."/>
            <person name="An G."/>
            <person name="Cheng J."/>
            <person name="Zhang Y."/>
            <person name="Shi Q."/>
            <person name="Xie Y."/>
            <person name="Shi X."/>
            <person name="Chang Y."/>
            <person name="Huang F."/>
            <person name="Chen Y."/>
            <person name="Hong S."/>
            <person name="Mi L."/>
            <person name="Sun Q."/>
            <person name="Zhang L."/>
            <person name="Zhou B."/>
            <person name="Peng R."/>
            <person name="Zhang X."/>
            <person name="Liu F."/>
        </authorList>
    </citation>
    <scope>NUCLEOTIDE SEQUENCE [LARGE SCALE GENOMIC DNA]</scope>
    <source>
        <strain evidence="2">cv. PA1801</strain>
    </source>
</reference>
<keyword evidence="1" id="KW-0548">Nucleotidyltransferase</keyword>
<dbReference type="EMBL" id="SMMG02000002">
    <property type="protein sequence ID" value="KAA3482959.1"/>
    <property type="molecule type" value="Genomic_DNA"/>
</dbReference>
<organism evidence="1 2">
    <name type="scientific">Gossypium australe</name>
    <dbReference type="NCBI Taxonomy" id="47621"/>
    <lineage>
        <taxon>Eukaryota</taxon>
        <taxon>Viridiplantae</taxon>
        <taxon>Streptophyta</taxon>
        <taxon>Embryophyta</taxon>
        <taxon>Tracheophyta</taxon>
        <taxon>Spermatophyta</taxon>
        <taxon>Magnoliopsida</taxon>
        <taxon>eudicotyledons</taxon>
        <taxon>Gunneridae</taxon>
        <taxon>Pentapetalae</taxon>
        <taxon>rosids</taxon>
        <taxon>malvids</taxon>
        <taxon>Malvales</taxon>
        <taxon>Malvaceae</taxon>
        <taxon>Malvoideae</taxon>
        <taxon>Gossypium</taxon>
    </lineage>
</organism>
<keyword evidence="1" id="KW-0808">Transferase</keyword>
<proteinExistence type="predicted"/>
<name>A0A5B6WM87_9ROSI</name>
<dbReference type="GO" id="GO:0003964">
    <property type="term" value="F:RNA-directed DNA polymerase activity"/>
    <property type="evidence" value="ECO:0007669"/>
    <property type="project" value="UniProtKB-KW"/>
</dbReference>
<protein>
    <submittedName>
        <fullName evidence="1">Reverse transcriptase</fullName>
    </submittedName>
</protein>
<dbReference type="Proteomes" id="UP000325315">
    <property type="component" value="Unassembled WGS sequence"/>
</dbReference>
<evidence type="ECO:0000313" key="1">
    <source>
        <dbReference type="EMBL" id="KAA3482959.1"/>
    </source>
</evidence>
<comment type="caution">
    <text evidence="1">The sequence shown here is derived from an EMBL/GenBank/DDBJ whole genome shotgun (WGS) entry which is preliminary data.</text>
</comment>
<accession>A0A5B6WM87</accession>
<dbReference type="AlphaFoldDB" id="A0A5B6WM87"/>
<keyword evidence="1" id="KW-0695">RNA-directed DNA polymerase</keyword>